<protein>
    <submittedName>
        <fullName evidence="1">Uncharacterized protein</fullName>
    </submittedName>
</protein>
<dbReference type="Proteomes" id="UP000309997">
    <property type="component" value="Unassembled WGS sequence"/>
</dbReference>
<reference evidence="1 2" key="1">
    <citation type="journal article" date="2024" name="Plant Biotechnol. J.">
        <title>Genome and CRISPR/Cas9 system of a widespread forest tree (Populus alba) in the world.</title>
        <authorList>
            <person name="Liu Y.J."/>
            <person name="Jiang P.F."/>
            <person name="Han X.M."/>
            <person name="Li X.Y."/>
            <person name="Wang H.M."/>
            <person name="Wang Y.J."/>
            <person name="Wang X.X."/>
            <person name="Zeng Q.Y."/>
        </authorList>
    </citation>
    <scope>NUCLEOTIDE SEQUENCE [LARGE SCALE GENOMIC DNA]</scope>
    <source>
        <strain evidence="2">cv. PAL-ZL1</strain>
    </source>
</reference>
<name>A0ACC4AUR7_POPAL</name>
<dbReference type="EMBL" id="RCHU02000016">
    <property type="protein sequence ID" value="KAL3569523.1"/>
    <property type="molecule type" value="Genomic_DNA"/>
</dbReference>
<comment type="caution">
    <text evidence="1">The sequence shown here is derived from an EMBL/GenBank/DDBJ whole genome shotgun (WGS) entry which is preliminary data.</text>
</comment>
<proteinExistence type="predicted"/>
<keyword evidence="2" id="KW-1185">Reference proteome</keyword>
<accession>A0ACC4AUR7</accession>
<evidence type="ECO:0000313" key="2">
    <source>
        <dbReference type="Proteomes" id="UP000309997"/>
    </source>
</evidence>
<sequence>MLREMSHQLRPEIIEAPNLAQLADKFIIFIARWVQNIRRGEELVIPVDRSKELPICRALNKERLELMLLDEATSATRCRNLEVCPGRSGRACSKNTYCCSHRPYQTYRNAHQRSQFRISEESDDLVRATPYGKESQDPAKLGILVENIILMVLCPQ</sequence>
<organism evidence="1 2">
    <name type="scientific">Populus alba</name>
    <name type="common">White poplar</name>
    <dbReference type="NCBI Taxonomy" id="43335"/>
    <lineage>
        <taxon>Eukaryota</taxon>
        <taxon>Viridiplantae</taxon>
        <taxon>Streptophyta</taxon>
        <taxon>Embryophyta</taxon>
        <taxon>Tracheophyta</taxon>
        <taxon>Spermatophyta</taxon>
        <taxon>Magnoliopsida</taxon>
        <taxon>eudicotyledons</taxon>
        <taxon>Gunneridae</taxon>
        <taxon>Pentapetalae</taxon>
        <taxon>rosids</taxon>
        <taxon>fabids</taxon>
        <taxon>Malpighiales</taxon>
        <taxon>Salicaceae</taxon>
        <taxon>Saliceae</taxon>
        <taxon>Populus</taxon>
    </lineage>
</organism>
<gene>
    <name evidence="1" type="ORF">D5086_029413</name>
</gene>
<evidence type="ECO:0000313" key="1">
    <source>
        <dbReference type="EMBL" id="KAL3569523.1"/>
    </source>
</evidence>